<keyword evidence="1" id="KW-1133">Transmembrane helix</keyword>
<dbReference type="EMBL" id="VSSQ01000449">
    <property type="protein sequence ID" value="MPL94975.1"/>
    <property type="molecule type" value="Genomic_DNA"/>
</dbReference>
<keyword evidence="1" id="KW-0472">Membrane</keyword>
<name>A0A644VU64_9ZZZZ</name>
<sequence>MIIIAEKKKRMIGSRSLCHYLQHNLGIIIGERAIHRVLLEENLTQHNPTHSLRRPPMIRYERENSLSAVHMDWHISKYNRKQVCMVLDDASSMILAGGEFDHATAELSIRLLNEAYERYLHISPIREVIMEHSFMPCVVIMYLLVEVLNIMGGGYIFWK</sequence>
<protein>
    <submittedName>
        <fullName evidence="2">Uncharacterized protein</fullName>
    </submittedName>
</protein>
<gene>
    <name evidence="2" type="ORF">SDC9_41138</name>
</gene>
<keyword evidence="1" id="KW-0812">Transmembrane</keyword>
<comment type="caution">
    <text evidence="2">The sequence shown here is derived from an EMBL/GenBank/DDBJ whole genome shotgun (WGS) entry which is preliminary data.</text>
</comment>
<evidence type="ECO:0000313" key="2">
    <source>
        <dbReference type="EMBL" id="MPL94975.1"/>
    </source>
</evidence>
<evidence type="ECO:0000256" key="1">
    <source>
        <dbReference type="SAM" id="Phobius"/>
    </source>
</evidence>
<reference evidence="2" key="1">
    <citation type="submission" date="2019-08" db="EMBL/GenBank/DDBJ databases">
        <authorList>
            <person name="Kucharzyk K."/>
            <person name="Murdoch R.W."/>
            <person name="Higgins S."/>
            <person name="Loffler F."/>
        </authorList>
    </citation>
    <scope>NUCLEOTIDE SEQUENCE</scope>
</reference>
<accession>A0A644VU64</accession>
<organism evidence="2">
    <name type="scientific">bioreactor metagenome</name>
    <dbReference type="NCBI Taxonomy" id="1076179"/>
    <lineage>
        <taxon>unclassified sequences</taxon>
        <taxon>metagenomes</taxon>
        <taxon>ecological metagenomes</taxon>
    </lineage>
</organism>
<feature type="transmembrane region" description="Helical" evidence="1">
    <location>
        <begin position="134"/>
        <end position="158"/>
    </location>
</feature>
<proteinExistence type="predicted"/>
<dbReference type="AlphaFoldDB" id="A0A644VU64"/>